<dbReference type="EMBL" id="KF900406">
    <property type="protein sequence ID" value="AIE93859.1"/>
    <property type="molecule type" value="Genomic_DNA"/>
</dbReference>
<proteinExistence type="predicted"/>
<accession>A0A075FRE8</accession>
<name>A0A075FRE8_9ARCH</name>
<reference evidence="1" key="1">
    <citation type="journal article" date="2014" name="Genome Biol. Evol.">
        <title>Pangenome evidence for extensive interdomain horizontal transfer affecting lineage core and shell genes in uncultured planktonic thaumarchaeota and euryarchaeota.</title>
        <authorList>
            <person name="Deschamps P."/>
            <person name="Zivanovic Y."/>
            <person name="Moreira D."/>
            <person name="Rodriguez-Valera F."/>
            <person name="Lopez-Garcia P."/>
        </authorList>
    </citation>
    <scope>NUCLEOTIDE SEQUENCE</scope>
</reference>
<dbReference type="AlphaFoldDB" id="A0A075FRE8"/>
<dbReference type="InterPro" id="IPR013785">
    <property type="entry name" value="Aldolase_TIM"/>
</dbReference>
<dbReference type="Gene3D" id="3.20.20.70">
    <property type="entry name" value="Aldolase class I"/>
    <property type="match status" value="1"/>
</dbReference>
<organism evidence="1">
    <name type="scientific">uncultured marine thaumarchaeote AD1000_41_B03</name>
    <dbReference type="NCBI Taxonomy" id="1455915"/>
    <lineage>
        <taxon>Archaea</taxon>
        <taxon>Nitrososphaerota</taxon>
        <taxon>environmental samples</taxon>
    </lineage>
</organism>
<evidence type="ECO:0000313" key="1">
    <source>
        <dbReference type="EMBL" id="AIE93859.1"/>
    </source>
</evidence>
<sequence>MIMGHYGDPNQDKKKLDESLLPNHYAISLSGEPTMYPKLPELIKYLKSLEATKSIFWLQMVRNQI</sequence>
<protein>
    <submittedName>
        <fullName evidence="1">tRNA-modifying enzyme</fullName>
    </submittedName>
</protein>